<keyword evidence="2" id="KW-0902">Two-component regulatory system</keyword>
<dbReference type="Proteomes" id="UP000192042">
    <property type="component" value="Chromosome I"/>
</dbReference>
<proteinExistence type="predicted"/>
<dbReference type="PANTHER" id="PTHR44591:SF14">
    <property type="entry name" value="PROTEIN PILG"/>
    <property type="match status" value="1"/>
</dbReference>
<dbReference type="AlphaFoldDB" id="A0A1W1I2W8"/>
<dbReference type="InterPro" id="IPR050595">
    <property type="entry name" value="Bact_response_regulator"/>
</dbReference>
<dbReference type="InterPro" id="IPR001789">
    <property type="entry name" value="Sig_transdc_resp-reg_receiver"/>
</dbReference>
<name>A0A1W1I2W8_9BACT</name>
<dbReference type="Pfam" id="PF00072">
    <property type="entry name" value="Response_reg"/>
    <property type="match status" value="1"/>
</dbReference>
<dbReference type="PANTHER" id="PTHR44591">
    <property type="entry name" value="STRESS RESPONSE REGULATOR PROTEIN 1"/>
    <property type="match status" value="1"/>
</dbReference>
<evidence type="ECO:0000256" key="3">
    <source>
        <dbReference type="PROSITE-ProRule" id="PRU00169"/>
    </source>
</evidence>
<dbReference type="EMBL" id="LT828648">
    <property type="protein sequence ID" value="SLM47315.1"/>
    <property type="molecule type" value="Genomic_DNA"/>
</dbReference>
<keyword evidence="6" id="KW-1185">Reference proteome</keyword>
<dbReference type="STRING" id="1325564.NSJP_1143"/>
<dbReference type="SUPFAM" id="SSF52172">
    <property type="entry name" value="CheY-like"/>
    <property type="match status" value="1"/>
</dbReference>
<keyword evidence="1 3" id="KW-0597">Phosphoprotein</keyword>
<dbReference type="InterPro" id="IPR011006">
    <property type="entry name" value="CheY-like_superfamily"/>
</dbReference>
<protein>
    <submittedName>
        <fullName evidence="5">Putative Response regulator, CheY-like (Modular protein)</fullName>
    </submittedName>
</protein>
<dbReference type="RefSeq" id="WP_172834177.1">
    <property type="nucleotide sequence ID" value="NZ_LT828648.1"/>
</dbReference>
<dbReference type="PROSITE" id="PS50110">
    <property type="entry name" value="RESPONSE_REGULATORY"/>
    <property type="match status" value="1"/>
</dbReference>
<sequence>MAEGYGKRILVVDDNADVRFILSTVLEAAGFNVYGAGDGLEAVECLKRRRYDVLLTDYRMPKMDGLELLDMVRAMWPDLPVIMVTGDRASFKHDRLGAEAFAVVDKPFDRAHLLSLVAIAAAKGAGPGVIQQGRRRPEAAPIASAWMG</sequence>
<reference evidence="5 6" key="1">
    <citation type="submission" date="2017-03" db="EMBL/GenBank/DDBJ databases">
        <authorList>
            <person name="Afonso C.L."/>
            <person name="Miller P.J."/>
            <person name="Scott M.A."/>
            <person name="Spackman E."/>
            <person name="Goraichik I."/>
            <person name="Dimitrov K.M."/>
            <person name="Suarez D.L."/>
            <person name="Swayne D.E."/>
        </authorList>
    </citation>
    <scope>NUCLEOTIDE SEQUENCE [LARGE SCALE GENOMIC DNA]</scope>
    <source>
        <strain evidence="5">Genome sequencing of Nitrospira japonica strain NJ11</strain>
    </source>
</reference>
<dbReference type="SMART" id="SM00448">
    <property type="entry name" value="REC"/>
    <property type="match status" value="1"/>
</dbReference>
<accession>A0A1W1I2W8</accession>
<organism evidence="5 6">
    <name type="scientific">Nitrospira japonica</name>
    <dbReference type="NCBI Taxonomy" id="1325564"/>
    <lineage>
        <taxon>Bacteria</taxon>
        <taxon>Pseudomonadati</taxon>
        <taxon>Nitrospirota</taxon>
        <taxon>Nitrospiria</taxon>
        <taxon>Nitrospirales</taxon>
        <taxon>Nitrospiraceae</taxon>
        <taxon>Nitrospira</taxon>
    </lineage>
</organism>
<gene>
    <name evidence="5" type="ORF">NSJP_1143</name>
</gene>
<evidence type="ECO:0000313" key="5">
    <source>
        <dbReference type="EMBL" id="SLM47315.1"/>
    </source>
</evidence>
<feature type="domain" description="Response regulatory" evidence="4">
    <location>
        <begin position="8"/>
        <end position="121"/>
    </location>
</feature>
<evidence type="ECO:0000256" key="1">
    <source>
        <dbReference type="ARBA" id="ARBA00022553"/>
    </source>
</evidence>
<feature type="modified residue" description="4-aspartylphosphate" evidence="3">
    <location>
        <position position="57"/>
    </location>
</feature>
<dbReference type="Gene3D" id="3.40.50.2300">
    <property type="match status" value="1"/>
</dbReference>
<dbReference type="KEGG" id="nja:NSJP_1143"/>
<evidence type="ECO:0000256" key="2">
    <source>
        <dbReference type="ARBA" id="ARBA00023012"/>
    </source>
</evidence>
<evidence type="ECO:0000259" key="4">
    <source>
        <dbReference type="PROSITE" id="PS50110"/>
    </source>
</evidence>
<dbReference type="GO" id="GO:0000160">
    <property type="term" value="P:phosphorelay signal transduction system"/>
    <property type="evidence" value="ECO:0007669"/>
    <property type="project" value="UniProtKB-KW"/>
</dbReference>
<evidence type="ECO:0000313" key="6">
    <source>
        <dbReference type="Proteomes" id="UP000192042"/>
    </source>
</evidence>